<keyword evidence="3" id="KW-1185">Reference proteome</keyword>
<organism evidence="2 3">
    <name type="scientific">Magnusiomyces paraingens</name>
    <dbReference type="NCBI Taxonomy" id="2606893"/>
    <lineage>
        <taxon>Eukaryota</taxon>
        <taxon>Fungi</taxon>
        <taxon>Dikarya</taxon>
        <taxon>Ascomycota</taxon>
        <taxon>Saccharomycotina</taxon>
        <taxon>Dipodascomycetes</taxon>
        <taxon>Dipodascales</taxon>
        <taxon>Dipodascaceae</taxon>
        <taxon>Magnusiomyces</taxon>
    </lineage>
</organism>
<dbReference type="GeneID" id="43584164"/>
<dbReference type="AlphaFoldDB" id="A0A5E8BZI5"/>
<feature type="region of interest" description="Disordered" evidence="1">
    <location>
        <begin position="161"/>
        <end position="230"/>
    </location>
</feature>
<evidence type="ECO:0008006" key="4">
    <source>
        <dbReference type="Google" id="ProtNLM"/>
    </source>
</evidence>
<protein>
    <recommendedName>
        <fullName evidence="4">Myb-like domain-containing protein</fullName>
    </recommendedName>
</protein>
<reference evidence="2 3" key="1">
    <citation type="submission" date="2019-09" db="EMBL/GenBank/DDBJ databases">
        <authorList>
            <person name="Brejova B."/>
        </authorList>
    </citation>
    <scope>NUCLEOTIDE SEQUENCE [LARGE SCALE GENOMIC DNA]</scope>
</reference>
<dbReference type="Pfam" id="PF13921">
    <property type="entry name" value="Myb_DNA-bind_6"/>
    <property type="match status" value="1"/>
</dbReference>
<dbReference type="CDD" id="cd00167">
    <property type="entry name" value="SANT"/>
    <property type="match status" value="1"/>
</dbReference>
<gene>
    <name evidence="2" type="ORF">SAPINGB_P005350</name>
</gene>
<evidence type="ECO:0000313" key="2">
    <source>
        <dbReference type="EMBL" id="VVT56863.1"/>
    </source>
</evidence>
<name>A0A5E8BZI5_9ASCO</name>
<accession>A0A5E8BZI5</accession>
<dbReference type="OrthoDB" id="4096351at2759"/>
<sequence>MPKLNNTYINKINLSREILQLPTPPLQHHHQQQHQQIKMENNFNENINCIIDEEISNSIDLRSSPSIKNEDDGEEEYVLDENNNGNFQKGEPGIKKIARKSLAIDASIPISFGLAVAATTNANCIQEFTPDLKVKRRRAITCGEPGKRKRKYTKAKRRNTIGWKPDYSDDENNNDDDEDYVDYQEDGETIGINEEEEEEGEEEEEEEHVSLGKARQVTQNNSRSHARRWTESDDDKVAFLREYGHLKWHEVTEFINGRHTPQAVQMRYLRSLKRRNDQLTSEETAKLERLVTEDYETRFKRLSTAMGPAFTPVRIQKIFLQQCGMGAYLDSQKTWTKEEISRLVDEAGGDFDSFEVPIRSDELPQRAREHMADKYSKTYEELVGMYVGGDPADVVIREC</sequence>
<evidence type="ECO:0000313" key="3">
    <source>
        <dbReference type="Proteomes" id="UP000398389"/>
    </source>
</evidence>
<evidence type="ECO:0000256" key="1">
    <source>
        <dbReference type="SAM" id="MobiDB-lite"/>
    </source>
</evidence>
<dbReference type="EMBL" id="CABVLU010000004">
    <property type="protein sequence ID" value="VVT56863.1"/>
    <property type="molecule type" value="Genomic_DNA"/>
</dbReference>
<dbReference type="RefSeq" id="XP_031855955.1">
    <property type="nucleotide sequence ID" value="XM_032000064.1"/>
</dbReference>
<dbReference type="Proteomes" id="UP000398389">
    <property type="component" value="Unassembled WGS sequence"/>
</dbReference>
<feature type="compositionally biased region" description="Acidic residues" evidence="1">
    <location>
        <begin position="168"/>
        <end position="207"/>
    </location>
</feature>
<proteinExistence type="predicted"/>
<dbReference type="InterPro" id="IPR001005">
    <property type="entry name" value="SANT/Myb"/>
</dbReference>